<evidence type="ECO:0000313" key="2">
    <source>
        <dbReference type="Proteomes" id="UP000592780"/>
    </source>
</evidence>
<comment type="caution">
    <text evidence="1">The sequence shown here is derived from an EMBL/GenBank/DDBJ whole genome shotgun (WGS) entry which is preliminary data.</text>
</comment>
<keyword evidence="2" id="KW-1185">Reference proteome</keyword>
<dbReference type="RefSeq" id="WP_018437893.1">
    <property type="nucleotide sequence ID" value="NZ_JACHDD010000042.1"/>
</dbReference>
<accession>A0A7W8QFU8</accession>
<protein>
    <recommendedName>
        <fullName evidence="3">DUF2946 domain-containing protein</fullName>
    </recommendedName>
</protein>
<sequence>MWLIVFAPIVSQLVERAHSHQSTAVTRMEMNVGSMHMLKMHMHMGISGGDAGDCGHHASKPTMAACGYCNLLATHATMPALEPAQAPVHMFLMFSAALVLCVRFTPTGAFPAGRPRAPPVVS</sequence>
<proteinExistence type="predicted"/>
<gene>
    <name evidence="1" type="ORF">HDG40_007886</name>
</gene>
<evidence type="ECO:0008006" key="3">
    <source>
        <dbReference type="Google" id="ProtNLM"/>
    </source>
</evidence>
<dbReference type="EMBL" id="JACHDD010000042">
    <property type="protein sequence ID" value="MBB5429688.1"/>
    <property type="molecule type" value="Genomic_DNA"/>
</dbReference>
<dbReference type="Pfam" id="PF11162">
    <property type="entry name" value="DUF2946"/>
    <property type="match status" value="1"/>
</dbReference>
<reference evidence="1 2" key="1">
    <citation type="submission" date="2020-08" db="EMBL/GenBank/DDBJ databases">
        <title>Genomic Encyclopedia of Type Strains, Phase IV (KMG-V): Genome sequencing to study the core and pangenomes of soil and plant-associated prokaryotes.</title>
        <authorList>
            <person name="Whitman W."/>
        </authorList>
    </citation>
    <scope>NUCLEOTIDE SEQUENCE [LARGE SCALE GENOMIC DNA]</scope>
    <source>
        <strain evidence="1 2">JPY158</strain>
    </source>
</reference>
<organism evidence="1 2">
    <name type="scientific">Paraburkholderia atlantica</name>
    <dbReference type="NCBI Taxonomy" id="2654982"/>
    <lineage>
        <taxon>Bacteria</taxon>
        <taxon>Pseudomonadati</taxon>
        <taxon>Pseudomonadota</taxon>
        <taxon>Betaproteobacteria</taxon>
        <taxon>Burkholderiales</taxon>
        <taxon>Burkholderiaceae</taxon>
        <taxon>Paraburkholderia</taxon>
    </lineage>
</organism>
<dbReference type="AlphaFoldDB" id="A0A7W8QFU8"/>
<dbReference type="Proteomes" id="UP000592780">
    <property type="component" value="Unassembled WGS sequence"/>
</dbReference>
<dbReference type="InterPro" id="IPR021333">
    <property type="entry name" value="DUF2946"/>
</dbReference>
<evidence type="ECO:0000313" key="1">
    <source>
        <dbReference type="EMBL" id="MBB5429688.1"/>
    </source>
</evidence>
<name>A0A7W8QFU8_PARAM</name>